<name>A0A1X0RVT4_RHIZD</name>
<dbReference type="Proteomes" id="UP000242381">
    <property type="component" value="Unassembled WGS sequence"/>
</dbReference>
<sequence length="63" mass="7606">MTSSIVDRLSGRATSLYEWKLPTKRFQPIQRKWGQYTIDAFTARYNDLLLKFWSLHQTQQQQQ</sequence>
<gene>
    <name evidence="1" type="ORF">BCV71DRAFT_265924</name>
</gene>
<protein>
    <submittedName>
        <fullName evidence="1">Uncharacterized protein</fullName>
    </submittedName>
</protein>
<proteinExistence type="predicted"/>
<evidence type="ECO:0000313" key="1">
    <source>
        <dbReference type="EMBL" id="ORE16127.1"/>
    </source>
</evidence>
<evidence type="ECO:0000313" key="2">
    <source>
        <dbReference type="Proteomes" id="UP000242381"/>
    </source>
</evidence>
<accession>A0A1X0RVT4</accession>
<dbReference type="EMBL" id="KV921396">
    <property type="protein sequence ID" value="ORE16127.1"/>
    <property type="molecule type" value="Genomic_DNA"/>
</dbReference>
<organism evidence="1 2">
    <name type="scientific">Rhizopus microsporus</name>
    <dbReference type="NCBI Taxonomy" id="58291"/>
    <lineage>
        <taxon>Eukaryota</taxon>
        <taxon>Fungi</taxon>
        <taxon>Fungi incertae sedis</taxon>
        <taxon>Mucoromycota</taxon>
        <taxon>Mucoromycotina</taxon>
        <taxon>Mucoromycetes</taxon>
        <taxon>Mucorales</taxon>
        <taxon>Mucorineae</taxon>
        <taxon>Rhizopodaceae</taxon>
        <taxon>Rhizopus</taxon>
    </lineage>
</organism>
<dbReference type="AlphaFoldDB" id="A0A1X0RVT4"/>
<reference evidence="1 2" key="1">
    <citation type="journal article" date="2016" name="Proc. Natl. Acad. Sci. U.S.A.">
        <title>Lipid metabolic changes in an early divergent fungus govern the establishment of a mutualistic symbiosis with endobacteria.</title>
        <authorList>
            <person name="Lastovetsky O.A."/>
            <person name="Gaspar M.L."/>
            <person name="Mondo S.J."/>
            <person name="LaButti K.M."/>
            <person name="Sandor L."/>
            <person name="Grigoriev I.V."/>
            <person name="Henry S.A."/>
            <person name="Pawlowska T.E."/>
        </authorList>
    </citation>
    <scope>NUCLEOTIDE SEQUENCE [LARGE SCALE GENOMIC DNA]</scope>
    <source>
        <strain evidence="1 2">ATCC 11559</strain>
    </source>
</reference>